<comment type="catalytic activity">
    <reaction evidence="3">
        <text>[thioredoxin]-dithiol + NADP(+) = [thioredoxin]-disulfide + NADPH + H(+)</text>
        <dbReference type="Rhea" id="RHEA:20345"/>
        <dbReference type="Rhea" id="RHEA-COMP:10698"/>
        <dbReference type="Rhea" id="RHEA-COMP:10700"/>
        <dbReference type="ChEBI" id="CHEBI:15378"/>
        <dbReference type="ChEBI" id="CHEBI:29950"/>
        <dbReference type="ChEBI" id="CHEBI:50058"/>
        <dbReference type="ChEBI" id="CHEBI:57783"/>
        <dbReference type="ChEBI" id="CHEBI:58349"/>
        <dbReference type="EC" id="1.8.1.9"/>
    </reaction>
</comment>
<dbReference type="SUPFAM" id="SSF51905">
    <property type="entry name" value="FAD/NAD(P)-binding domain"/>
    <property type="match status" value="1"/>
</dbReference>
<feature type="compositionally biased region" description="Low complexity" evidence="4">
    <location>
        <begin position="75"/>
        <end position="92"/>
    </location>
</feature>
<reference evidence="7" key="1">
    <citation type="journal article" date="2019" name="Int. J. Syst. Evol. Microbiol.">
        <title>The Global Catalogue of Microorganisms (GCM) 10K type strain sequencing project: providing services to taxonomists for standard genome sequencing and annotation.</title>
        <authorList>
            <consortium name="The Broad Institute Genomics Platform"/>
            <consortium name="The Broad Institute Genome Sequencing Center for Infectious Disease"/>
            <person name="Wu L."/>
            <person name="Ma J."/>
        </authorList>
    </citation>
    <scope>NUCLEOTIDE SEQUENCE [LARGE SCALE GENOMIC DNA]</scope>
    <source>
        <strain evidence="7">JCM 16374</strain>
    </source>
</reference>
<protein>
    <recommendedName>
        <fullName evidence="5">FAD/NAD(P)-binding domain-containing protein</fullName>
    </recommendedName>
</protein>
<feature type="region of interest" description="Disordered" evidence="4">
    <location>
        <begin position="75"/>
        <end position="99"/>
    </location>
</feature>
<accession>A0ABP6FJ70</accession>
<keyword evidence="2" id="KW-0560">Oxidoreductase</keyword>
<evidence type="ECO:0000313" key="7">
    <source>
        <dbReference type="Proteomes" id="UP001500994"/>
    </source>
</evidence>
<dbReference type="PRINTS" id="PR00469">
    <property type="entry name" value="PNDRDTASEII"/>
</dbReference>
<name>A0ABP6FJ70_9ACTN</name>
<dbReference type="Proteomes" id="UP001500994">
    <property type="component" value="Unassembled WGS sequence"/>
</dbReference>
<dbReference type="PANTHER" id="PTHR48105">
    <property type="entry name" value="THIOREDOXIN REDUCTASE 1-RELATED-RELATED"/>
    <property type="match status" value="1"/>
</dbReference>
<organism evidence="6 7">
    <name type="scientific">Streptomyces lunalinharesii</name>
    <dbReference type="NCBI Taxonomy" id="333384"/>
    <lineage>
        <taxon>Bacteria</taxon>
        <taxon>Bacillati</taxon>
        <taxon>Actinomycetota</taxon>
        <taxon>Actinomycetes</taxon>
        <taxon>Kitasatosporales</taxon>
        <taxon>Streptomycetaceae</taxon>
        <taxon>Streptomyces</taxon>
    </lineage>
</organism>
<dbReference type="Pfam" id="PF07992">
    <property type="entry name" value="Pyr_redox_2"/>
    <property type="match status" value="1"/>
</dbReference>
<sequence>MEIPVASANADNVTPCSVRNRFRRGPTSARAWEMAAEFSTPPLHRVVPGFGNKDCCSCDAARNLRAEVIAMSETNNDPANGAAHPAHGAPAQHADHPGRDTERDVVVVGAGAAGLNAALVLARARRRVTVIDGGAPRNAPADRMHGFLSRDGMPPTALLEVGRAELATYGAELLTGRVDEITPALGVRLAGGPELRARRVLVATGLRDELPDLPGLRERWGRDLLHCPYCHGYEVRDQPLGVLGTGPGAVHQALLLRQWSPDVVLFPHHGEPTDDERERLAARGVRIVGGTVTRLVTEDDRLRGVELADGRVVPRTAVFAQPRMVPHDALLTALGCARDAAGWVVTDAAGRTDVPGVWAAGNVVDPRAQVVTAAGMGAAAAIALNLDLVTEEVERAVAGQRASAGAGG</sequence>
<dbReference type="PRINTS" id="PR00368">
    <property type="entry name" value="FADPNR"/>
</dbReference>
<dbReference type="InterPro" id="IPR036188">
    <property type="entry name" value="FAD/NAD-bd_sf"/>
</dbReference>
<evidence type="ECO:0000259" key="5">
    <source>
        <dbReference type="Pfam" id="PF07992"/>
    </source>
</evidence>
<feature type="domain" description="FAD/NAD(P)-binding" evidence="5">
    <location>
        <begin position="104"/>
        <end position="376"/>
    </location>
</feature>
<comment type="caution">
    <text evidence="6">The sequence shown here is derived from an EMBL/GenBank/DDBJ whole genome shotgun (WGS) entry which is preliminary data.</text>
</comment>
<dbReference type="InterPro" id="IPR050097">
    <property type="entry name" value="Ferredoxin-NADP_redctase_2"/>
</dbReference>
<evidence type="ECO:0000256" key="1">
    <source>
        <dbReference type="ARBA" id="ARBA00022630"/>
    </source>
</evidence>
<evidence type="ECO:0000256" key="4">
    <source>
        <dbReference type="SAM" id="MobiDB-lite"/>
    </source>
</evidence>
<dbReference type="InterPro" id="IPR023753">
    <property type="entry name" value="FAD/NAD-binding_dom"/>
</dbReference>
<evidence type="ECO:0000313" key="6">
    <source>
        <dbReference type="EMBL" id="GAA2691845.1"/>
    </source>
</evidence>
<evidence type="ECO:0000256" key="2">
    <source>
        <dbReference type="ARBA" id="ARBA00023002"/>
    </source>
</evidence>
<dbReference type="Gene3D" id="3.50.50.60">
    <property type="entry name" value="FAD/NAD(P)-binding domain"/>
    <property type="match status" value="2"/>
</dbReference>
<keyword evidence="1" id="KW-0285">Flavoprotein</keyword>
<dbReference type="EMBL" id="BAAARK010000058">
    <property type="protein sequence ID" value="GAA2691845.1"/>
    <property type="molecule type" value="Genomic_DNA"/>
</dbReference>
<evidence type="ECO:0000256" key="3">
    <source>
        <dbReference type="ARBA" id="ARBA00048132"/>
    </source>
</evidence>
<proteinExistence type="predicted"/>
<keyword evidence="7" id="KW-1185">Reference proteome</keyword>
<gene>
    <name evidence="6" type="ORF">GCM10009864_77880</name>
</gene>